<evidence type="ECO:0000313" key="2">
    <source>
        <dbReference type="Proteomes" id="UP001497516"/>
    </source>
</evidence>
<dbReference type="AlphaFoldDB" id="A0AAV2FIX6"/>
<accession>A0AAV2FIX6</accession>
<reference evidence="1 2" key="1">
    <citation type="submission" date="2024-04" db="EMBL/GenBank/DDBJ databases">
        <authorList>
            <person name="Fracassetti M."/>
        </authorList>
    </citation>
    <scope>NUCLEOTIDE SEQUENCE [LARGE SCALE GENOMIC DNA]</scope>
</reference>
<evidence type="ECO:0008006" key="3">
    <source>
        <dbReference type="Google" id="ProtNLM"/>
    </source>
</evidence>
<gene>
    <name evidence="1" type="ORF">LTRI10_LOCUS38507</name>
</gene>
<dbReference type="EMBL" id="OZ034819">
    <property type="protein sequence ID" value="CAL1398266.1"/>
    <property type="molecule type" value="Genomic_DNA"/>
</dbReference>
<sequence length="120" mass="13832">MRRANWLEGNQKLRLSSPLWFMVFASLLISFQPHRIPGSESESRRPFVRRRSHEAIGTIRAPEGARERAKLCRSELLPLGVSHYRGGQFSRFSRFDPPGLEDKGVLQERCVREVQRRSGG</sequence>
<organism evidence="1 2">
    <name type="scientific">Linum trigynum</name>
    <dbReference type="NCBI Taxonomy" id="586398"/>
    <lineage>
        <taxon>Eukaryota</taxon>
        <taxon>Viridiplantae</taxon>
        <taxon>Streptophyta</taxon>
        <taxon>Embryophyta</taxon>
        <taxon>Tracheophyta</taxon>
        <taxon>Spermatophyta</taxon>
        <taxon>Magnoliopsida</taxon>
        <taxon>eudicotyledons</taxon>
        <taxon>Gunneridae</taxon>
        <taxon>Pentapetalae</taxon>
        <taxon>rosids</taxon>
        <taxon>fabids</taxon>
        <taxon>Malpighiales</taxon>
        <taxon>Linaceae</taxon>
        <taxon>Linum</taxon>
    </lineage>
</organism>
<protein>
    <recommendedName>
        <fullName evidence="3">Secreted protein</fullName>
    </recommendedName>
</protein>
<name>A0AAV2FIX6_9ROSI</name>
<keyword evidence="2" id="KW-1185">Reference proteome</keyword>
<proteinExistence type="predicted"/>
<dbReference type="Proteomes" id="UP001497516">
    <property type="component" value="Chromosome 6"/>
</dbReference>
<evidence type="ECO:0000313" key="1">
    <source>
        <dbReference type="EMBL" id="CAL1398266.1"/>
    </source>
</evidence>